<dbReference type="InterPro" id="IPR001138">
    <property type="entry name" value="Zn2Cys6_DnaBD"/>
</dbReference>
<dbReference type="EMBL" id="JAGMUV010000010">
    <property type="protein sequence ID" value="KAH7141811.1"/>
    <property type="molecule type" value="Genomic_DNA"/>
</dbReference>
<keyword evidence="1" id="KW-0479">Metal-binding</keyword>
<dbReference type="SMART" id="SM00066">
    <property type="entry name" value="GAL4"/>
    <property type="match status" value="1"/>
</dbReference>
<feature type="non-terminal residue" evidence="5">
    <location>
        <position position="599"/>
    </location>
</feature>
<dbReference type="CDD" id="cd00067">
    <property type="entry name" value="GAL4"/>
    <property type="match status" value="1"/>
</dbReference>
<dbReference type="CDD" id="cd12148">
    <property type="entry name" value="fungal_TF_MHR"/>
    <property type="match status" value="1"/>
</dbReference>
<dbReference type="GO" id="GO:0008270">
    <property type="term" value="F:zinc ion binding"/>
    <property type="evidence" value="ECO:0007669"/>
    <property type="project" value="InterPro"/>
</dbReference>
<dbReference type="SUPFAM" id="SSF57701">
    <property type="entry name" value="Zn2/Cys6 DNA-binding domain"/>
    <property type="match status" value="1"/>
</dbReference>
<dbReference type="PANTHER" id="PTHR46910">
    <property type="entry name" value="TRANSCRIPTION FACTOR PDR1"/>
    <property type="match status" value="1"/>
</dbReference>
<dbReference type="Pfam" id="PF00172">
    <property type="entry name" value="Zn_clus"/>
    <property type="match status" value="1"/>
</dbReference>
<dbReference type="AlphaFoldDB" id="A0A9P9EPY6"/>
<name>A0A9P9EPY6_9HYPO</name>
<comment type="caution">
    <text evidence="5">The sequence shown here is derived from an EMBL/GenBank/DDBJ whole genome shotgun (WGS) entry which is preliminary data.</text>
</comment>
<dbReference type="GO" id="GO:0006351">
    <property type="term" value="P:DNA-templated transcription"/>
    <property type="evidence" value="ECO:0007669"/>
    <property type="project" value="InterPro"/>
</dbReference>
<evidence type="ECO:0000313" key="6">
    <source>
        <dbReference type="Proteomes" id="UP000738349"/>
    </source>
</evidence>
<dbReference type="PROSITE" id="PS00463">
    <property type="entry name" value="ZN2_CY6_FUNGAL_1"/>
    <property type="match status" value="1"/>
</dbReference>
<accession>A0A9P9EPY6</accession>
<evidence type="ECO:0000256" key="2">
    <source>
        <dbReference type="ARBA" id="ARBA00023242"/>
    </source>
</evidence>
<evidence type="ECO:0000313" key="5">
    <source>
        <dbReference type="EMBL" id="KAH7141811.1"/>
    </source>
</evidence>
<feature type="region of interest" description="Disordered" evidence="3">
    <location>
        <begin position="82"/>
        <end position="109"/>
    </location>
</feature>
<feature type="region of interest" description="Disordered" evidence="3">
    <location>
        <begin position="43"/>
        <end position="63"/>
    </location>
</feature>
<sequence>MGPSANIVPKACRNCRVRKIRCNRESPCSNCITSKISCQGNSKDAARRSATNERPAMPIRDEGGLNSLHDRVTALEQHVKRLSGNENNTSDVTVLTPQQSPGSVDLSSLEGESSFRKQALLAADMTEFVSLASGGSPQVTDKLSDLRKLLESKVSKEPPQAQDRNQNHSIDSLQRKMPPAEFVIRLLRTLKGGPDCLLVLYFPIVDCKQFEDLCRQVYFPVQPISVGEVSLLGAMLFMVLTIQKCLPQPGFSEEEIERFQLACKDIFVAGVVAYETNMTPAFNHCLLLSMAASTPSSYALNAQTQGDLALQWKLSSTAARHCLALGYHREHVVAALPPDEASQVRRLFWHVYFSDKSLVLSLGRASTIQDMDVDVEPYAISDDPGRQPWDQTLFIFIEFAKIQAQVYQTLYSPASRKRSIEERRVIVDTLEKRLADWHESWQQLDSSQAYQKTVFDNTFGPADVTYYSTLTLVYRAVDLSGLPNTIAMPCFAAAKKGLQAHATVHAQYTLLDRESMAHFAVWVHVYSSLTPFVVTFLHCIANSDHDDFSLLKSSLDIMEQTSNLVDSCKRPYDFCKSLYCFAEAYISTCSETGGGDGPN</sequence>
<dbReference type="InterPro" id="IPR036864">
    <property type="entry name" value="Zn2-C6_fun-type_DNA-bd_sf"/>
</dbReference>
<dbReference type="GO" id="GO:0003677">
    <property type="term" value="F:DNA binding"/>
    <property type="evidence" value="ECO:0007669"/>
    <property type="project" value="InterPro"/>
</dbReference>
<dbReference type="SMART" id="SM00906">
    <property type="entry name" value="Fungal_trans"/>
    <property type="match status" value="1"/>
</dbReference>
<dbReference type="InterPro" id="IPR050987">
    <property type="entry name" value="AtrR-like"/>
</dbReference>
<dbReference type="Proteomes" id="UP000738349">
    <property type="component" value="Unassembled WGS sequence"/>
</dbReference>
<dbReference type="OrthoDB" id="103819at2759"/>
<dbReference type="Gene3D" id="4.10.240.10">
    <property type="entry name" value="Zn(2)-C6 fungal-type DNA-binding domain"/>
    <property type="match status" value="1"/>
</dbReference>
<evidence type="ECO:0000256" key="3">
    <source>
        <dbReference type="SAM" id="MobiDB-lite"/>
    </source>
</evidence>
<evidence type="ECO:0000256" key="1">
    <source>
        <dbReference type="ARBA" id="ARBA00022723"/>
    </source>
</evidence>
<proteinExistence type="predicted"/>
<evidence type="ECO:0000259" key="4">
    <source>
        <dbReference type="PROSITE" id="PS50048"/>
    </source>
</evidence>
<dbReference type="Pfam" id="PF04082">
    <property type="entry name" value="Fungal_trans"/>
    <property type="match status" value="1"/>
</dbReference>
<dbReference type="PANTHER" id="PTHR46910:SF5">
    <property type="entry name" value="ZN(II)2CYS6 TRANSCRIPTION FACTOR (EUROFUNG)"/>
    <property type="match status" value="1"/>
</dbReference>
<keyword evidence="2" id="KW-0539">Nucleus</keyword>
<organism evidence="5 6">
    <name type="scientific">Dactylonectria macrodidyma</name>
    <dbReference type="NCBI Taxonomy" id="307937"/>
    <lineage>
        <taxon>Eukaryota</taxon>
        <taxon>Fungi</taxon>
        <taxon>Dikarya</taxon>
        <taxon>Ascomycota</taxon>
        <taxon>Pezizomycotina</taxon>
        <taxon>Sordariomycetes</taxon>
        <taxon>Hypocreomycetidae</taxon>
        <taxon>Hypocreales</taxon>
        <taxon>Nectriaceae</taxon>
        <taxon>Dactylonectria</taxon>
    </lineage>
</organism>
<gene>
    <name evidence="5" type="ORF">EDB81DRAFT_899110</name>
</gene>
<protein>
    <recommendedName>
        <fullName evidence="4">Zn(2)-C6 fungal-type domain-containing protein</fullName>
    </recommendedName>
</protein>
<feature type="compositionally biased region" description="Polar residues" evidence="3">
    <location>
        <begin position="84"/>
        <end position="106"/>
    </location>
</feature>
<dbReference type="InterPro" id="IPR007219">
    <property type="entry name" value="XnlR_reg_dom"/>
</dbReference>
<dbReference type="GO" id="GO:0000981">
    <property type="term" value="F:DNA-binding transcription factor activity, RNA polymerase II-specific"/>
    <property type="evidence" value="ECO:0007669"/>
    <property type="project" value="InterPro"/>
</dbReference>
<keyword evidence="6" id="KW-1185">Reference proteome</keyword>
<feature type="domain" description="Zn(2)-C6 fungal-type" evidence="4">
    <location>
        <begin position="11"/>
        <end position="38"/>
    </location>
</feature>
<reference evidence="5" key="1">
    <citation type="journal article" date="2021" name="Nat. Commun.">
        <title>Genetic determinants of endophytism in the Arabidopsis root mycobiome.</title>
        <authorList>
            <person name="Mesny F."/>
            <person name="Miyauchi S."/>
            <person name="Thiergart T."/>
            <person name="Pickel B."/>
            <person name="Atanasova L."/>
            <person name="Karlsson M."/>
            <person name="Huettel B."/>
            <person name="Barry K.W."/>
            <person name="Haridas S."/>
            <person name="Chen C."/>
            <person name="Bauer D."/>
            <person name="Andreopoulos W."/>
            <person name="Pangilinan J."/>
            <person name="LaButti K."/>
            <person name="Riley R."/>
            <person name="Lipzen A."/>
            <person name="Clum A."/>
            <person name="Drula E."/>
            <person name="Henrissat B."/>
            <person name="Kohler A."/>
            <person name="Grigoriev I.V."/>
            <person name="Martin F.M."/>
            <person name="Hacquard S."/>
        </authorList>
    </citation>
    <scope>NUCLEOTIDE SEQUENCE</scope>
    <source>
        <strain evidence="5">MPI-CAGE-AT-0147</strain>
    </source>
</reference>
<dbReference type="PROSITE" id="PS50048">
    <property type="entry name" value="ZN2_CY6_FUNGAL_2"/>
    <property type="match status" value="1"/>
</dbReference>